<sequence length="132" mass="14932">MHLGDRRRVRVRRLLQLASQRHRTHARTQGVGMGAHAGCTVERALALPLPLHSTNPSPQFVLNGLQPTPPVVCRMRLNALLRFETVTARESLRPHPASHGSWFHLDRRRPTAAVKKRLTFVQGRIVSVFQES</sequence>
<reference evidence="1 3" key="1">
    <citation type="journal article" date="2008" name="Science">
        <title>The Physcomitrella genome reveals evolutionary insights into the conquest of land by plants.</title>
        <authorList>
            <person name="Rensing S."/>
            <person name="Lang D."/>
            <person name="Zimmer A."/>
            <person name="Terry A."/>
            <person name="Salamov A."/>
            <person name="Shapiro H."/>
            <person name="Nishiyama T."/>
            <person name="Perroud P.-F."/>
            <person name="Lindquist E."/>
            <person name="Kamisugi Y."/>
            <person name="Tanahashi T."/>
            <person name="Sakakibara K."/>
            <person name="Fujita T."/>
            <person name="Oishi K."/>
            <person name="Shin-I T."/>
            <person name="Kuroki Y."/>
            <person name="Toyoda A."/>
            <person name="Suzuki Y."/>
            <person name="Hashimoto A."/>
            <person name="Yamaguchi K."/>
            <person name="Sugano A."/>
            <person name="Kohara Y."/>
            <person name="Fujiyama A."/>
            <person name="Anterola A."/>
            <person name="Aoki S."/>
            <person name="Ashton N."/>
            <person name="Barbazuk W.B."/>
            <person name="Barker E."/>
            <person name="Bennetzen J."/>
            <person name="Bezanilla M."/>
            <person name="Blankenship R."/>
            <person name="Cho S.H."/>
            <person name="Dutcher S."/>
            <person name="Estelle M."/>
            <person name="Fawcett J.A."/>
            <person name="Gundlach H."/>
            <person name="Hanada K."/>
            <person name="Heyl A."/>
            <person name="Hicks K.A."/>
            <person name="Hugh J."/>
            <person name="Lohr M."/>
            <person name="Mayer K."/>
            <person name="Melkozernov A."/>
            <person name="Murata T."/>
            <person name="Nelson D."/>
            <person name="Pils B."/>
            <person name="Prigge M."/>
            <person name="Reiss B."/>
            <person name="Renner T."/>
            <person name="Rombauts S."/>
            <person name="Rushton P."/>
            <person name="Sanderfoot A."/>
            <person name="Schween G."/>
            <person name="Shiu S.-H."/>
            <person name="Stueber K."/>
            <person name="Theodoulou F.L."/>
            <person name="Tu H."/>
            <person name="Van de Peer Y."/>
            <person name="Verrier P.J."/>
            <person name="Waters E."/>
            <person name="Wood A."/>
            <person name="Yang L."/>
            <person name="Cove D."/>
            <person name="Cuming A."/>
            <person name="Hasebe M."/>
            <person name="Lucas S."/>
            <person name="Mishler D.B."/>
            <person name="Reski R."/>
            <person name="Grigoriev I."/>
            <person name="Quatrano R.S."/>
            <person name="Boore J.L."/>
        </authorList>
    </citation>
    <scope>NUCLEOTIDE SEQUENCE [LARGE SCALE GENOMIC DNA]</scope>
    <source>
        <strain evidence="2 3">cv. Gransden 2004</strain>
    </source>
</reference>
<evidence type="ECO:0000313" key="1">
    <source>
        <dbReference type="EMBL" id="PNR40727.1"/>
    </source>
</evidence>
<dbReference type="Proteomes" id="UP000006727">
    <property type="component" value="Chromosome 14"/>
</dbReference>
<keyword evidence="3" id="KW-1185">Reference proteome</keyword>
<name>A0A2K1JGQ0_PHYPA</name>
<accession>A0A2K1JGQ0</accession>
<dbReference type="Gramene" id="Pp3c14_6867V3.1">
    <property type="protein sequence ID" value="PAC:32962413.CDS.1"/>
    <property type="gene ID" value="Pp3c14_6867"/>
</dbReference>
<reference evidence="2" key="3">
    <citation type="submission" date="2020-12" db="UniProtKB">
        <authorList>
            <consortium name="EnsemblPlants"/>
        </authorList>
    </citation>
    <scope>IDENTIFICATION</scope>
</reference>
<gene>
    <name evidence="1" type="ORF">PHYPA_018130</name>
</gene>
<reference evidence="1 3" key="2">
    <citation type="journal article" date="2018" name="Plant J.">
        <title>The Physcomitrella patens chromosome-scale assembly reveals moss genome structure and evolution.</title>
        <authorList>
            <person name="Lang D."/>
            <person name="Ullrich K.K."/>
            <person name="Murat F."/>
            <person name="Fuchs J."/>
            <person name="Jenkins J."/>
            <person name="Haas F.B."/>
            <person name="Piednoel M."/>
            <person name="Gundlach H."/>
            <person name="Van Bel M."/>
            <person name="Meyberg R."/>
            <person name="Vives C."/>
            <person name="Morata J."/>
            <person name="Symeonidi A."/>
            <person name="Hiss M."/>
            <person name="Muchero W."/>
            <person name="Kamisugi Y."/>
            <person name="Saleh O."/>
            <person name="Blanc G."/>
            <person name="Decker E.L."/>
            <person name="van Gessel N."/>
            <person name="Grimwood J."/>
            <person name="Hayes R.D."/>
            <person name="Graham S.W."/>
            <person name="Gunter L.E."/>
            <person name="McDaniel S.F."/>
            <person name="Hoernstein S.N.W."/>
            <person name="Larsson A."/>
            <person name="Li F.W."/>
            <person name="Perroud P.F."/>
            <person name="Phillips J."/>
            <person name="Ranjan P."/>
            <person name="Rokshar D.S."/>
            <person name="Rothfels C.J."/>
            <person name="Schneider L."/>
            <person name="Shu S."/>
            <person name="Stevenson D.W."/>
            <person name="Thummler F."/>
            <person name="Tillich M."/>
            <person name="Villarreal Aguilar J.C."/>
            <person name="Widiez T."/>
            <person name="Wong G.K."/>
            <person name="Wymore A."/>
            <person name="Zhang Y."/>
            <person name="Zimmer A.D."/>
            <person name="Quatrano R.S."/>
            <person name="Mayer K.F.X."/>
            <person name="Goodstein D."/>
            <person name="Casacuberta J.M."/>
            <person name="Vandepoele K."/>
            <person name="Reski R."/>
            <person name="Cuming A.C."/>
            <person name="Tuskan G.A."/>
            <person name="Maumus F."/>
            <person name="Salse J."/>
            <person name="Schmutz J."/>
            <person name="Rensing S.A."/>
        </authorList>
    </citation>
    <scope>NUCLEOTIDE SEQUENCE [LARGE SCALE GENOMIC DNA]</scope>
    <source>
        <strain evidence="2 3">cv. Gransden 2004</strain>
    </source>
</reference>
<dbReference type="EnsemblPlants" id="Pp3c14_6867V3.1">
    <property type="protein sequence ID" value="PAC:32962413.CDS.1"/>
    <property type="gene ID" value="Pp3c14_6867"/>
</dbReference>
<dbReference type="PaxDb" id="3218-PP1S409_16V6.1"/>
<dbReference type="AlphaFoldDB" id="A0A2K1JGQ0"/>
<evidence type="ECO:0000313" key="3">
    <source>
        <dbReference type="Proteomes" id="UP000006727"/>
    </source>
</evidence>
<evidence type="ECO:0000313" key="2">
    <source>
        <dbReference type="EnsemblPlants" id="PAC:32962413.CDS.1"/>
    </source>
</evidence>
<dbReference type="EMBL" id="ABEU02000014">
    <property type="protein sequence ID" value="PNR40727.1"/>
    <property type="molecule type" value="Genomic_DNA"/>
</dbReference>
<organism evidence="1">
    <name type="scientific">Physcomitrium patens</name>
    <name type="common">Spreading-leaved earth moss</name>
    <name type="synonym">Physcomitrella patens</name>
    <dbReference type="NCBI Taxonomy" id="3218"/>
    <lineage>
        <taxon>Eukaryota</taxon>
        <taxon>Viridiplantae</taxon>
        <taxon>Streptophyta</taxon>
        <taxon>Embryophyta</taxon>
        <taxon>Bryophyta</taxon>
        <taxon>Bryophytina</taxon>
        <taxon>Bryopsida</taxon>
        <taxon>Funariidae</taxon>
        <taxon>Funariales</taxon>
        <taxon>Funariaceae</taxon>
        <taxon>Physcomitrium</taxon>
    </lineage>
</organism>
<dbReference type="InParanoid" id="A0A2K1JGQ0"/>
<proteinExistence type="predicted"/>
<protein>
    <submittedName>
        <fullName evidence="1 2">Uncharacterized protein</fullName>
    </submittedName>
</protein>